<evidence type="ECO:0000256" key="2">
    <source>
        <dbReference type="ARBA" id="ARBA00022475"/>
    </source>
</evidence>
<evidence type="ECO:0000256" key="5">
    <source>
        <dbReference type="ARBA" id="ARBA00023136"/>
    </source>
</evidence>
<dbReference type="InterPro" id="IPR003691">
    <property type="entry name" value="FluC"/>
</dbReference>
<comment type="catalytic activity">
    <reaction evidence="7">
        <text>fluoride(in) = fluoride(out)</text>
        <dbReference type="Rhea" id="RHEA:76159"/>
        <dbReference type="ChEBI" id="CHEBI:17051"/>
    </reaction>
    <physiologicalReaction direction="left-to-right" evidence="7">
        <dbReference type="Rhea" id="RHEA:76160"/>
    </physiologicalReaction>
</comment>
<dbReference type="HAMAP" id="MF_00454">
    <property type="entry name" value="FluC"/>
    <property type="match status" value="1"/>
</dbReference>
<feature type="transmembrane region" description="Helical" evidence="8">
    <location>
        <begin position="92"/>
        <end position="115"/>
    </location>
</feature>
<evidence type="ECO:0000256" key="8">
    <source>
        <dbReference type="HAMAP-Rule" id="MF_00454"/>
    </source>
</evidence>
<evidence type="ECO:0000256" key="1">
    <source>
        <dbReference type="ARBA" id="ARBA00004651"/>
    </source>
</evidence>
<evidence type="ECO:0000313" key="10">
    <source>
        <dbReference type="Proteomes" id="UP001596432"/>
    </source>
</evidence>
<dbReference type="AlphaFoldDB" id="A0ABD5XZL7"/>
<evidence type="ECO:0000256" key="6">
    <source>
        <dbReference type="ARBA" id="ARBA00035120"/>
    </source>
</evidence>
<comment type="function">
    <text evidence="8">Fluoride-specific ion channel. Important for reducing fluoride concentration in the cell, thus reducing its toxicity.</text>
</comment>
<dbReference type="GO" id="GO:0005886">
    <property type="term" value="C:plasma membrane"/>
    <property type="evidence" value="ECO:0007669"/>
    <property type="project" value="UniProtKB-SubCell"/>
</dbReference>
<keyword evidence="8" id="KW-0813">Transport</keyword>
<evidence type="ECO:0000256" key="3">
    <source>
        <dbReference type="ARBA" id="ARBA00022692"/>
    </source>
</evidence>
<comment type="activity regulation">
    <text evidence="8">Na(+) is not transported, but it plays an essential structural role and its presence is essential for fluoride channel function.</text>
</comment>
<organism evidence="9 10">
    <name type="scientific">Halosimplex aquaticum</name>
    <dbReference type="NCBI Taxonomy" id="3026162"/>
    <lineage>
        <taxon>Archaea</taxon>
        <taxon>Methanobacteriati</taxon>
        <taxon>Methanobacteriota</taxon>
        <taxon>Stenosarchaea group</taxon>
        <taxon>Halobacteria</taxon>
        <taxon>Halobacteriales</taxon>
        <taxon>Haloarculaceae</taxon>
        <taxon>Halosimplex</taxon>
    </lineage>
</organism>
<keyword evidence="8" id="KW-0479">Metal-binding</keyword>
<dbReference type="EMBL" id="JBHTAS010000001">
    <property type="protein sequence ID" value="MFC7140489.1"/>
    <property type="molecule type" value="Genomic_DNA"/>
</dbReference>
<sequence>MEPAHLVGTGGAIGAVLRHYVGMRLQHDRFPVGTLGVNVIGSFVLALVVFIGLPEDAALLIGTGACGSFTTYSSFSVQTVRLWETGDRLRGAIYAGGTLVLCLAAASLAAGLAFLL</sequence>
<keyword evidence="2 8" id="KW-1003">Cell membrane</keyword>
<dbReference type="Pfam" id="PF02537">
    <property type="entry name" value="CRCB"/>
    <property type="match status" value="1"/>
</dbReference>
<feature type="transmembrane region" description="Helical" evidence="8">
    <location>
        <begin position="59"/>
        <end position="80"/>
    </location>
</feature>
<keyword evidence="5 8" id="KW-0472">Membrane</keyword>
<feature type="binding site" evidence="8">
    <location>
        <position position="70"/>
    </location>
    <ligand>
        <name>Na(+)</name>
        <dbReference type="ChEBI" id="CHEBI:29101"/>
        <note>structural</note>
    </ligand>
</feature>
<dbReference type="GO" id="GO:0062054">
    <property type="term" value="F:fluoride channel activity"/>
    <property type="evidence" value="ECO:0007669"/>
    <property type="project" value="UniProtKB-UniRule"/>
</dbReference>
<gene>
    <name evidence="8 9" type="primary">crcB</name>
    <name evidence="8" type="synonym">fluC</name>
    <name evidence="9" type="ORF">ACFQMA_11695</name>
</gene>
<comment type="caution">
    <text evidence="9">The sequence shown here is derived from an EMBL/GenBank/DDBJ whole genome shotgun (WGS) entry which is preliminary data.</text>
</comment>
<evidence type="ECO:0000256" key="4">
    <source>
        <dbReference type="ARBA" id="ARBA00022989"/>
    </source>
</evidence>
<keyword evidence="10" id="KW-1185">Reference proteome</keyword>
<feature type="binding site" evidence="8">
    <location>
        <position position="67"/>
    </location>
    <ligand>
        <name>Na(+)</name>
        <dbReference type="ChEBI" id="CHEBI:29101"/>
        <note>structural</note>
    </ligand>
</feature>
<reference evidence="9 10" key="1">
    <citation type="journal article" date="2019" name="Int. J. Syst. Evol. Microbiol.">
        <title>The Global Catalogue of Microorganisms (GCM) 10K type strain sequencing project: providing services to taxonomists for standard genome sequencing and annotation.</title>
        <authorList>
            <consortium name="The Broad Institute Genomics Platform"/>
            <consortium name="The Broad Institute Genome Sequencing Center for Infectious Disease"/>
            <person name="Wu L."/>
            <person name="Ma J."/>
        </authorList>
    </citation>
    <scope>NUCLEOTIDE SEQUENCE [LARGE SCALE GENOMIC DNA]</scope>
    <source>
        <strain evidence="9 10">XZYJT29</strain>
    </source>
</reference>
<protein>
    <recommendedName>
        <fullName evidence="8">Fluoride-specific ion channel FluC</fullName>
    </recommendedName>
</protein>
<keyword evidence="3 8" id="KW-0812">Transmembrane</keyword>
<evidence type="ECO:0000256" key="7">
    <source>
        <dbReference type="ARBA" id="ARBA00035585"/>
    </source>
</evidence>
<dbReference type="NCBIfam" id="TIGR00494">
    <property type="entry name" value="crcB"/>
    <property type="match status" value="1"/>
</dbReference>
<dbReference type="PANTHER" id="PTHR28259">
    <property type="entry name" value="FLUORIDE EXPORT PROTEIN 1-RELATED"/>
    <property type="match status" value="1"/>
</dbReference>
<keyword evidence="8" id="KW-0915">Sodium</keyword>
<dbReference type="GeneID" id="78820779"/>
<dbReference type="RefSeq" id="WP_274326046.1">
    <property type="nucleotide sequence ID" value="NZ_CP118158.1"/>
</dbReference>
<name>A0ABD5XZL7_9EURY</name>
<comment type="similarity">
    <text evidence="6 8">Belongs to the fluoride channel Fluc/FEX (TC 1.A.43) family.</text>
</comment>
<proteinExistence type="inferred from homology"/>
<feature type="transmembrane region" description="Helical" evidence="8">
    <location>
        <begin position="32"/>
        <end position="53"/>
    </location>
</feature>
<accession>A0ABD5XZL7</accession>
<dbReference type="GO" id="GO:0046872">
    <property type="term" value="F:metal ion binding"/>
    <property type="evidence" value="ECO:0007669"/>
    <property type="project" value="UniProtKB-KW"/>
</dbReference>
<keyword evidence="8" id="KW-0407">Ion channel</keyword>
<keyword evidence="8" id="KW-0406">Ion transport</keyword>
<dbReference type="PANTHER" id="PTHR28259:SF1">
    <property type="entry name" value="FLUORIDE EXPORT PROTEIN 1-RELATED"/>
    <property type="match status" value="1"/>
</dbReference>
<dbReference type="Proteomes" id="UP001596432">
    <property type="component" value="Unassembled WGS sequence"/>
</dbReference>
<keyword evidence="4 8" id="KW-1133">Transmembrane helix</keyword>
<comment type="subcellular location">
    <subcellularLocation>
        <location evidence="1 8">Cell membrane</location>
        <topology evidence="1 8">Multi-pass membrane protein</topology>
    </subcellularLocation>
</comment>
<evidence type="ECO:0000313" key="9">
    <source>
        <dbReference type="EMBL" id="MFC7140489.1"/>
    </source>
</evidence>
<dbReference type="GO" id="GO:0140114">
    <property type="term" value="P:cellular detoxification of fluoride"/>
    <property type="evidence" value="ECO:0007669"/>
    <property type="project" value="UniProtKB-UniRule"/>
</dbReference>